<feature type="chain" id="PRO_5033051000" description="DUF6692 domain-containing protein" evidence="1">
    <location>
        <begin position="23"/>
        <end position="160"/>
    </location>
</feature>
<accession>A0A845AKY7</accession>
<gene>
    <name evidence="3" type="ORF">GRI58_13545</name>
</gene>
<keyword evidence="1" id="KW-0732">Signal</keyword>
<reference evidence="3 4" key="1">
    <citation type="submission" date="2019-12" db="EMBL/GenBank/DDBJ databases">
        <title>Genomic-based taxomic classification of the family Erythrobacteraceae.</title>
        <authorList>
            <person name="Xu L."/>
        </authorList>
    </citation>
    <scope>NUCLEOTIDE SEQUENCE [LARGE SCALE GENOMIC DNA]</scope>
    <source>
        <strain evidence="3 4">KEMB 9005-328</strain>
    </source>
</reference>
<evidence type="ECO:0000313" key="4">
    <source>
        <dbReference type="Proteomes" id="UP000439780"/>
    </source>
</evidence>
<dbReference type="EMBL" id="WTYA01000012">
    <property type="protein sequence ID" value="MXP29833.1"/>
    <property type="molecule type" value="Genomic_DNA"/>
</dbReference>
<dbReference type="Proteomes" id="UP000439780">
    <property type="component" value="Unassembled WGS sequence"/>
</dbReference>
<evidence type="ECO:0000259" key="2">
    <source>
        <dbReference type="Pfam" id="PF20402"/>
    </source>
</evidence>
<sequence>MRTLAIITALALPLAACNQNTAVGNDREARLDPAPTPAPIMGAAEALRNVATASIKPETMSDADIAALGGRKGRCAIKLTEVAFPSFLFEPEGRGAIKLNGKLVVLPNAGNARYEDAGLLVTLRPVDEEGNAGLKAMEMIVVPPRAKDEIGYRGYVQCYQ</sequence>
<dbReference type="OrthoDB" id="8451279at2"/>
<keyword evidence="4" id="KW-1185">Reference proteome</keyword>
<comment type="caution">
    <text evidence="3">The sequence shown here is derived from an EMBL/GenBank/DDBJ whole genome shotgun (WGS) entry which is preliminary data.</text>
</comment>
<proteinExistence type="predicted"/>
<evidence type="ECO:0000313" key="3">
    <source>
        <dbReference type="EMBL" id="MXP29833.1"/>
    </source>
</evidence>
<organism evidence="3 4">
    <name type="scientific">Qipengyuania algicida</name>
    <dbReference type="NCBI Taxonomy" id="1836209"/>
    <lineage>
        <taxon>Bacteria</taxon>
        <taxon>Pseudomonadati</taxon>
        <taxon>Pseudomonadota</taxon>
        <taxon>Alphaproteobacteria</taxon>
        <taxon>Sphingomonadales</taxon>
        <taxon>Erythrobacteraceae</taxon>
        <taxon>Qipengyuania</taxon>
    </lineage>
</organism>
<protein>
    <recommendedName>
        <fullName evidence="2">DUF6692 domain-containing protein</fullName>
    </recommendedName>
</protein>
<feature type="signal peptide" evidence="1">
    <location>
        <begin position="1"/>
        <end position="22"/>
    </location>
</feature>
<dbReference type="AlphaFoldDB" id="A0A845AKY7"/>
<dbReference type="Pfam" id="PF20402">
    <property type="entry name" value="DUF6692"/>
    <property type="match status" value="1"/>
</dbReference>
<evidence type="ECO:0000256" key="1">
    <source>
        <dbReference type="SAM" id="SignalP"/>
    </source>
</evidence>
<dbReference type="RefSeq" id="WP_160754138.1">
    <property type="nucleotide sequence ID" value="NZ_WTYA01000012.1"/>
</dbReference>
<name>A0A845AKY7_9SPHN</name>
<dbReference type="InterPro" id="IPR046514">
    <property type="entry name" value="DUF6692"/>
</dbReference>
<feature type="domain" description="DUF6692" evidence="2">
    <location>
        <begin position="1"/>
        <end position="158"/>
    </location>
</feature>